<sequence>MSNYPEEFNDLHKLIFGNNDPVVDDLTMIGSWERDPYSFFSDFVDEQLGSQVVTTRGELGAPQPNHLQQLAMENPYQIGDQSTTPNLYHTEYQFERTRPLPEPMGYYADNSMPESEASVNTSFRLSDINETMPKREASATISRRLSDITEEDDLTAQVFATKRKRSQEDEGTEPEGNRPKYARKINNENAKYRYQLMRSRPEPSRPQGVERLFGNLKSDIIPKRAYYRKKGATATASDPPVPQSASTAVPGTGGEASSSTLNTRSRQANHRRHIPVETVRQTAPEGWDRFDNEYYSGDDNVSDGEIEIRGKASDWKPPRMACRRCNKLKQPCDHAYPACSLCAKYGLRCRYRDDLTGRQIKPGQLEEVEVALHDAQSEIKRLRDELRKLKEGQSTRDDAQH</sequence>
<feature type="coiled-coil region" evidence="5">
    <location>
        <begin position="365"/>
        <end position="392"/>
    </location>
</feature>
<gene>
    <name evidence="8" type="ORF">BHQ10_005566</name>
</gene>
<evidence type="ECO:0000256" key="4">
    <source>
        <dbReference type="ARBA" id="ARBA00023242"/>
    </source>
</evidence>
<dbReference type="PROSITE" id="PS50048">
    <property type="entry name" value="ZN2_CY6_FUNGAL_2"/>
    <property type="match status" value="1"/>
</dbReference>
<evidence type="ECO:0000256" key="6">
    <source>
        <dbReference type="SAM" id="MobiDB-lite"/>
    </source>
</evidence>
<keyword evidence="3" id="KW-0804">Transcription</keyword>
<proteinExistence type="predicted"/>
<dbReference type="InterPro" id="IPR036864">
    <property type="entry name" value="Zn2-C6_fun-type_DNA-bd_sf"/>
</dbReference>
<feature type="compositionally biased region" description="Polar residues" evidence="6">
    <location>
        <begin position="243"/>
        <end position="266"/>
    </location>
</feature>
<protein>
    <recommendedName>
        <fullName evidence="7">Zn(2)-C6 fungal-type domain-containing protein</fullName>
    </recommendedName>
</protein>
<evidence type="ECO:0000313" key="9">
    <source>
        <dbReference type="Proteomes" id="UP000249363"/>
    </source>
</evidence>
<evidence type="ECO:0000259" key="7">
    <source>
        <dbReference type="PROSITE" id="PS50048"/>
    </source>
</evidence>
<evidence type="ECO:0000313" key="8">
    <source>
        <dbReference type="EMBL" id="RAO69554.1"/>
    </source>
</evidence>
<dbReference type="GO" id="GO:0003677">
    <property type="term" value="F:DNA binding"/>
    <property type="evidence" value="ECO:0007669"/>
    <property type="project" value="UniProtKB-KW"/>
</dbReference>
<dbReference type="OrthoDB" id="4151048at2759"/>
<dbReference type="Pfam" id="PF00172">
    <property type="entry name" value="Zn_clus"/>
    <property type="match status" value="1"/>
</dbReference>
<dbReference type="SUPFAM" id="SSF57701">
    <property type="entry name" value="Zn2/Cys6 DNA-binding domain"/>
    <property type="match status" value="1"/>
</dbReference>
<dbReference type="Gene3D" id="4.10.240.10">
    <property type="entry name" value="Zn(2)-C6 fungal-type DNA-binding domain"/>
    <property type="match status" value="1"/>
</dbReference>
<dbReference type="SMART" id="SM00066">
    <property type="entry name" value="GAL4"/>
    <property type="match status" value="1"/>
</dbReference>
<comment type="caution">
    <text evidence="8">The sequence shown here is derived from an EMBL/GenBank/DDBJ whole genome shotgun (WGS) entry which is preliminary data.</text>
</comment>
<dbReference type="Proteomes" id="UP000249363">
    <property type="component" value="Unassembled WGS sequence"/>
</dbReference>
<evidence type="ECO:0000256" key="3">
    <source>
        <dbReference type="ARBA" id="ARBA00023163"/>
    </source>
</evidence>
<evidence type="ECO:0000256" key="2">
    <source>
        <dbReference type="ARBA" id="ARBA00023125"/>
    </source>
</evidence>
<feature type="domain" description="Zn(2)-C6 fungal-type" evidence="7">
    <location>
        <begin position="321"/>
        <end position="351"/>
    </location>
</feature>
<dbReference type="RefSeq" id="XP_040734070.1">
    <property type="nucleotide sequence ID" value="XM_040878056.1"/>
</dbReference>
<keyword evidence="9" id="KW-1185">Reference proteome</keyword>
<evidence type="ECO:0000256" key="5">
    <source>
        <dbReference type="SAM" id="Coils"/>
    </source>
</evidence>
<evidence type="ECO:0000256" key="1">
    <source>
        <dbReference type="ARBA" id="ARBA00023015"/>
    </source>
</evidence>
<dbReference type="GO" id="GO:0008270">
    <property type="term" value="F:zinc ion binding"/>
    <property type="evidence" value="ECO:0007669"/>
    <property type="project" value="InterPro"/>
</dbReference>
<keyword evidence="2" id="KW-0238">DNA-binding</keyword>
<organism evidence="8 9">
    <name type="scientific">Talaromyces amestolkiae</name>
    <dbReference type="NCBI Taxonomy" id="1196081"/>
    <lineage>
        <taxon>Eukaryota</taxon>
        <taxon>Fungi</taxon>
        <taxon>Dikarya</taxon>
        <taxon>Ascomycota</taxon>
        <taxon>Pezizomycotina</taxon>
        <taxon>Eurotiomycetes</taxon>
        <taxon>Eurotiomycetidae</taxon>
        <taxon>Eurotiales</taxon>
        <taxon>Trichocomaceae</taxon>
        <taxon>Talaromyces</taxon>
        <taxon>Talaromyces sect. Talaromyces</taxon>
    </lineage>
</organism>
<accession>A0A364L192</accession>
<dbReference type="AlphaFoldDB" id="A0A364L192"/>
<keyword evidence="4" id="KW-0539">Nucleus</keyword>
<reference evidence="8 9" key="1">
    <citation type="journal article" date="2017" name="Biotechnol. Biofuels">
        <title>Differential beta-glucosidase expression as a function of carbon source availability in Talaromyces amestolkiae: a genomic and proteomic approach.</title>
        <authorList>
            <person name="de Eugenio L.I."/>
            <person name="Mendez-Liter J.A."/>
            <person name="Nieto-Dominguez M."/>
            <person name="Alonso L."/>
            <person name="Gil-Munoz J."/>
            <person name="Barriuso J."/>
            <person name="Prieto A."/>
            <person name="Martinez M.J."/>
        </authorList>
    </citation>
    <scope>NUCLEOTIDE SEQUENCE [LARGE SCALE GENOMIC DNA]</scope>
    <source>
        <strain evidence="8 9">CIB</strain>
    </source>
</reference>
<feature type="region of interest" description="Disordered" evidence="6">
    <location>
        <begin position="231"/>
        <end position="272"/>
    </location>
</feature>
<dbReference type="EMBL" id="MIKG01000010">
    <property type="protein sequence ID" value="RAO69554.1"/>
    <property type="molecule type" value="Genomic_DNA"/>
</dbReference>
<dbReference type="InterPro" id="IPR001138">
    <property type="entry name" value="Zn2Cys6_DnaBD"/>
</dbReference>
<keyword evidence="5" id="KW-0175">Coiled coil</keyword>
<dbReference type="GeneID" id="63794782"/>
<feature type="region of interest" description="Disordered" evidence="6">
    <location>
        <begin position="160"/>
        <end position="188"/>
    </location>
</feature>
<dbReference type="CDD" id="cd00067">
    <property type="entry name" value="GAL4"/>
    <property type="match status" value="1"/>
</dbReference>
<keyword evidence="1" id="KW-0805">Transcription regulation</keyword>
<dbReference type="GO" id="GO:0000981">
    <property type="term" value="F:DNA-binding transcription factor activity, RNA polymerase II-specific"/>
    <property type="evidence" value="ECO:0007669"/>
    <property type="project" value="InterPro"/>
</dbReference>
<name>A0A364L192_TALAM</name>